<evidence type="ECO:0000313" key="2">
    <source>
        <dbReference type="Proteomes" id="UP000053732"/>
    </source>
</evidence>
<keyword evidence="2" id="KW-1185">Reference proteome</keyword>
<evidence type="ECO:0000313" key="1">
    <source>
        <dbReference type="EMBL" id="CRL19804.1"/>
    </source>
</evidence>
<name>A0A0G4P0I5_PENC3</name>
<organism evidence="1 2">
    <name type="scientific">Penicillium camemberti (strain FM 013)</name>
    <dbReference type="NCBI Taxonomy" id="1429867"/>
    <lineage>
        <taxon>Eukaryota</taxon>
        <taxon>Fungi</taxon>
        <taxon>Dikarya</taxon>
        <taxon>Ascomycota</taxon>
        <taxon>Pezizomycotina</taxon>
        <taxon>Eurotiomycetes</taxon>
        <taxon>Eurotiomycetidae</taxon>
        <taxon>Eurotiales</taxon>
        <taxon>Aspergillaceae</taxon>
        <taxon>Penicillium</taxon>
    </lineage>
</organism>
<accession>A0A0G4P0I5</accession>
<proteinExistence type="predicted"/>
<dbReference type="AlphaFoldDB" id="A0A0G4P0I5"/>
<gene>
    <name evidence="1" type="ORF">PCAMFM013_S003g000595</name>
</gene>
<dbReference type="EMBL" id="HG793136">
    <property type="protein sequence ID" value="CRL19804.1"/>
    <property type="molecule type" value="Genomic_DNA"/>
</dbReference>
<protein>
    <submittedName>
        <fullName evidence="1">Str. FM013</fullName>
    </submittedName>
</protein>
<dbReference type="Proteomes" id="UP000053732">
    <property type="component" value="Unassembled WGS sequence"/>
</dbReference>
<sequence length="54" mass="5782">MYTADTQLIAKPTGLGLALFLPNASSIYDLPDPPANQNPISIRWPGGKPGINKF</sequence>
<reference evidence="1 2" key="1">
    <citation type="journal article" date="2014" name="Nat. Commun.">
        <title>Multiple recent horizontal transfers of a large genomic region in cheese making fungi.</title>
        <authorList>
            <person name="Cheeseman K."/>
            <person name="Ropars J."/>
            <person name="Renault P."/>
            <person name="Dupont J."/>
            <person name="Gouzy J."/>
            <person name="Branca A."/>
            <person name="Abraham A.L."/>
            <person name="Ceppi M."/>
            <person name="Conseiller E."/>
            <person name="Debuchy R."/>
            <person name="Malagnac F."/>
            <person name="Goarin A."/>
            <person name="Silar P."/>
            <person name="Lacoste S."/>
            <person name="Sallet E."/>
            <person name="Bensimon A."/>
            <person name="Giraud T."/>
            <person name="Brygoo Y."/>
        </authorList>
    </citation>
    <scope>NUCLEOTIDE SEQUENCE [LARGE SCALE GENOMIC DNA]</scope>
    <source>
        <strain evidence="2">FM 013</strain>
    </source>
</reference>